<dbReference type="Proteomes" id="UP000004995">
    <property type="component" value="Unassembled WGS sequence"/>
</dbReference>
<dbReference type="EnsemblPlants" id="KQL08320">
    <property type="protein sequence ID" value="KQL08320"/>
    <property type="gene ID" value="SETIT_005303mg"/>
</dbReference>
<organism evidence="1 2">
    <name type="scientific">Setaria italica</name>
    <name type="common">Foxtail millet</name>
    <name type="synonym">Panicum italicum</name>
    <dbReference type="NCBI Taxonomy" id="4555"/>
    <lineage>
        <taxon>Eukaryota</taxon>
        <taxon>Viridiplantae</taxon>
        <taxon>Streptophyta</taxon>
        <taxon>Embryophyta</taxon>
        <taxon>Tracheophyta</taxon>
        <taxon>Spermatophyta</taxon>
        <taxon>Magnoliopsida</taxon>
        <taxon>Liliopsida</taxon>
        <taxon>Poales</taxon>
        <taxon>Poaceae</taxon>
        <taxon>PACMAD clade</taxon>
        <taxon>Panicoideae</taxon>
        <taxon>Panicodae</taxon>
        <taxon>Paniceae</taxon>
        <taxon>Cenchrinae</taxon>
        <taxon>Setaria</taxon>
    </lineage>
</organism>
<dbReference type="InParanoid" id="K3XTP6"/>
<reference evidence="2" key="1">
    <citation type="journal article" date="2012" name="Nat. Biotechnol.">
        <title>Reference genome sequence of the model plant Setaria.</title>
        <authorList>
            <person name="Bennetzen J.L."/>
            <person name="Schmutz J."/>
            <person name="Wang H."/>
            <person name="Percifield R."/>
            <person name="Hawkins J."/>
            <person name="Pontaroli A.C."/>
            <person name="Estep M."/>
            <person name="Feng L."/>
            <person name="Vaughn J.N."/>
            <person name="Grimwood J."/>
            <person name="Jenkins J."/>
            <person name="Barry K."/>
            <person name="Lindquist E."/>
            <person name="Hellsten U."/>
            <person name="Deshpande S."/>
            <person name="Wang X."/>
            <person name="Wu X."/>
            <person name="Mitros T."/>
            <person name="Triplett J."/>
            <person name="Yang X."/>
            <person name="Ye C.Y."/>
            <person name="Mauro-Herrera M."/>
            <person name="Wang L."/>
            <person name="Li P."/>
            <person name="Sharma M."/>
            <person name="Sharma R."/>
            <person name="Ronald P.C."/>
            <person name="Panaud O."/>
            <person name="Kellogg E.A."/>
            <person name="Brutnell T.P."/>
            <person name="Doust A.N."/>
            <person name="Tuskan G.A."/>
            <person name="Rokhsar D."/>
            <person name="Devos K.M."/>
        </authorList>
    </citation>
    <scope>NUCLEOTIDE SEQUENCE [LARGE SCALE GENOMIC DNA]</scope>
    <source>
        <strain evidence="2">cv. Yugu1</strain>
    </source>
</reference>
<proteinExistence type="predicted"/>
<reference evidence="1" key="2">
    <citation type="submission" date="2018-08" db="UniProtKB">
        <authorList>
            <consortium name="EnsemblPlants"/>
        </authorList>
    </citation>
    <scope>IDENTIFICATION</scope>
    <source>
        <strain evidence="1">Yugu1</strain>
    </source>
</reference>
<protein>
    <submittedName>
        <fullName evidence="1">Uncharacterized protein</fullName>
    </submittedName>
</protein>
<dbReference type="Gramene" id="KQL08320">
    <property type="protein sequence ID" value="KQL08320"/>
    <property type="gene ID" value="SETIT_005303mg"/>
</dbReference>
<name>K3XTP6_SETIT</name>
<dbReference type="HOGENOM" id="CLU_3336494_0_0_1"/>
<evidence type="ECO:0000313" key="1">
    <source>
        <dbReference type="EnsemblPlants" id="KQL08320"/>
    </source>
</evidence>
<dbReference type="AlphaFoldDB" id="K3XTP6"/>
<evidence type="ECO:0000313" key="2">
    <source>
        <dbReference type="Proteomes" id="UP000004995"/>
    </source>
</evidence>
<keyword evidence="2" id="KW-1185">Reference proteome</keyword>
<sequence>MVSRICILSFFSSVHFLLREQIRHHLQKNHATANQSSS</sequence>
<dbReference type="EMBL" id="AGNK02003435">
    <property type="status" value="NOT_ANNOTATED_CDS"/>
    <property type="molecule type" value="Genomic_DNA"/>
</dbReference>
<accession>K3XTP6</accession>